<dbReference type="AlphaFoldDB" id="A0A4C1TQ59"/>
<comment type="caution">
    <text evidence="1">The sequence shown here is derived from an EMBL/GenBank/DDBJ whole genome shotgun (WGS) entry which is preliminary data.</text>
</comment>
<sequence length="71" mass="8356">MHAYQIQGRDIKFGVENSNRRRNMIYWYDPKTKQQSTVWVYLDGPNQPVRASEASKRKFSVRPTQKIALNG</sequence>
<reference evidence="1 2" key="1">
    <citation type="journal article" date="2019" name="Commun. Biol.">
        <title>The bagworm genome reveals a unique fibroin gene that provides high tensile strength.</title>
        <authorList>
            <person name="Kono N."/>
            <person name="Nakamura H."/>
            <person name="Ohtoshi R."/>
            <person name="Tomita M."/>
            <person name="Numata K."/>
            <person name="Arakawa K."/>
        </authorList>
    </citation>
    <scope>NUCLEOTIDE SEQUENCE [LARGE SCALE GENOMIC DNA]</scope>
</reference>
<evidence type="ECO:0000313" key="1">
    <source>
        <dbReference type="EMBL" id="GBP16110.1"/>
    </source>
</evidence>
<dbReference type="EMBL" id="BGZK01000076">
    <property type="protein sequence ID" value="GBP16110.1"/>
    <property type="molecule type" value="Genomic_DNA"/>
</dbReference>
<dbReference type="Proteomes" id="UP000299102">
    <property type="component" value="Unassembled WGS sequence"/>
</dbReference>
<protein>
    <submittedName>
        <fullName evidence="1">Uncharacterized protein</fullName>
    </submittedName>
</protein>
<accession>A0A4C1TQ59</accession>
<keyword evidence="2" id="KW-1185">Reference proteome</keyword>
<organism evidence="1 2">
    <name type="scientific">Eumeta variegata</name>
    <name type="common">Bagworm moth</name>
    <name type="synonym">Eumeta japonica</name>
    <dbReference type="NCBI Taxonomy" id="151549"/>
    <lineage>
        <taxon>Eukaryota</taxon>
        <taxon>Metazoa</taxon>
        <taxon>Ecdysozoa</taxon>
        <taxon>Arthropoda</taxon>
        <taxon>Hexapoda</taxon>
        <taxon>Insecta</taxon>
        <taxon>Pterygota</taxon>
        <taxon>Neoptera</taxon>
        <taxon>Endopterygota</taxon>
        <taxon>Lepidoptera</taxon>
        <taxon>Glossata</taxon>
        <taxon>Ditrysia</taxon>
        <taxon>Tineoidea</taxon>
        <taxon>Psychidae</taxon>
        <taxon>Oiketicinae</taxon>
        <taxon>Eumeta</taxon>
    </lineage>
</organism>
<gene>
    <name evidence="1" type="ORF">EVAR_94446_1</name>
</gene>
<evidence type="ECO:0000313" key="2">
    <source>
        <dbReference type="Proteomes" id="UP000299102"/>
    </source>
</evidence>
<proteinExistence type="predicted"/>
<name>A0A4C1TQ59_EUMVA</name>